<comment type="caution">
    <text evidence="3">The sequence shown here is derived from an EMBL/GenBank/DDBJ whole genome shotgun (WGS) entry which is preliminary data.</text>
</comment>
<dbReference type="GO" id="GO:0016462">
    <property type="term" value="F:pyrophosphatase activity"/>
    <property type="evidence" value="ECO:0007669"/>
    <property type="project" value="TreeGrafter"/>
</dbReference>
<evidence type="ECO:0000259" key="1">
    <source>
        <dbReference type="Pfam" id="PF02541"/>
    </source>
</evidence>
<name>A0A231UZX1_9HYPH</name>
<feature type="domain" description="Ppx/GppA phosphatase N-terminal" evidence="1">
    <location>
        <begin position="29"/>
        <end position="309"/>
    </location>
</feature>
<organism evidence="3 4">
    <name type="scientific">Notoacmeibacter marinus</name>
    <dbReference type="NCBI Taxonomy" id="1876515"/>
    <lineage>
        <taxon>Bacteria</taxon>
        <taxon>Pseudomonadati</taxon>
        <taxon>Pseudomonadota</taxon>
        <taxon>Alphaproteobacteria</taxon>
        <taxon>Hyphomicrobiales</taxon>
        <taxon>Notoacmeibacteraceae</taxon>
        <taxon>Notoacmeibacter</taxon>
    </lineage>
</organism>
<dbReference type="AlphaFoldDB" id="A0A231UZX1"/>
<dbReference type="InterPro" id="IPR048951">
    <property type="entry name" value="Ppx_C"/>
</dbReference>
<dbReference type="PANTHER" id="PTHR30005">
    <property type="entry name" value="EXOPOLYPHOSPHATASE"/>
    <property type="match status" value="1"/>
</dbReference>
<dbReference type="Gene3D" id="1.10.3210.10">
    <property type="entry name" value="Hypothetical protein af1432"/>
    <property type="match status" value="1"/>
</dbReference>
<dbReference type="Proteomes" id="UP000215405">
    <property type="component" value="Unassembled WGS sequence"/>
</dbReference>
<feature type="domain" description="Exopolyphosphatase C-terminal" evidence="2">
    <location>
        <begin position="317"/>
        <end position="499"/>
    </location>
</feature>
<dbReference type="PANTHER" id="PTHR30005:SF0">
    <property type="entry name" value="RETROGRADE REGULATION PROTEIN 2"/>
    <property type="match status" value="1"/>
</dbReference>
<gene>
    <name evidence="3" type="ORF">B7H23_00605</name>
</gene>
<dbReference type="CDD" id="cd24052">
    <property type="entry name" value="ASKHA_NBD_HpPPX-GppA-like"/>
    <property type="match status" value="1"/>
</dbReference>
<evidence type="ECO:0000313" key="3">
    <source>
        <dbReference type="EMBL" id="OXT01515.1"/>
    </source>
</evidence>
<dbReference type="EMBL" id="NBYO01000001">
    <property type="protein sequence ID" value="OXT01515.1"/>
    <property type="molecule type" value="Genomic_DNA"/>
</dbReference>
<dbReference type="InterPro" id="IPR043129">
    <property type="entry name" value="ATPase_NBD"/>
</dbReference>
<dbReference type="InterPro" id="IPR003695">
    <property type="entry name" value="Ppx_GppA_N"/>
</dbReference>
<dbReference type="SUPFAM" id="SSF53067">
    <property type="entry name" value="Actin-like ATPase domain"/>
    <property type="match status" value="2"/>
</dbReference>
<dbReference type="InterPro" id="IPR050273">
    <property type="entry name" value="GppA/Ppx_hydrolase"/>
</dbReference>
<dbReference type="Pfam" id="PF02541">
    <property type="entry name" value="Ppx-GppA"/>
    <property type="match status" value="1"/>
</dbReference>
<dbReference type="Gene3D" id="3.30.420.40">
    <property type="match status" value="1"/>
</dbReference>
<evidence type="ECO:0000259" key="2">
    <source>
        <dbReference type="Pfam" id="PF21697"/>
    </source>
</evidence>
<protein>
    <submittedName>
        <fullName evidence="3">Exopolyphosphatase</fullName>
    </submittedName>
</protein>
<evidence type="ECO:0000313" key="4">
    <source>
        <dbReference type="Proteomes" id="UP000215405"/>
    </source>
</evidence>
<sequence>MRLQSQGRLPGRDPVAIVDIGSNSVRLVIFEGVTRAPTLFFNEKLLAGLGRSLVDTGKLNDDGVDAALQSFSRFRALADQAGATDVHVIATAAAREAENGEEFIAEAQKRLGTEIRVLSGREEAYYAALAVKAHFYKPVGIAGDLGGGSLELVRVNGDHPEQGITLPLGGLRLSDVTDGDPQKAAAVAARELQRAPFLKEAAGTDFFAVGGTWRNLARLHMSTIDYPLSVLHEYAIDAQDPATIAFLKTVATGDLDRFDGIDDVSKNRRALLPYGAAVLLEIIAAMKPKRVMTSGVGVREGYLFSLLDDEDRDDDPLLVGARELAILRARSVKHAEELANWTDAAFAAFKLEETEDERRLRRATCLIADLGWRAHPDYRGMQSMNVIAYSSLTAIGHDGRAFLALANFYRYNGVKDDGWSADLLKLMNERLVHRARTLGLLMRVLYVLSASMPGVLPRLTIGSDDDGTIEIAIPAALSALHGTRPANRLAKLSKYLDRPMRLVVN</sequence>
<dbReference type="Pfam" id="PF21697">
    <property type="entry name" value="Ppx_C"/>
    <property type="match status" value="1"/>
</dbReference>
<dbReference type="Gene3D" id="3.30.420.150">
    <property type="entry name" value="Exopolyphosphatase. Domain 2"/>
    <property type="match status" value="1"/>
</dbReference>
<proteinExistence type="predicted"/>
<keyword evidence="4" id="KW-1185">Reference proteome</keyword>
<reference evidence="4" key="1">
    <citation type="journal article" date="2017" name="Int. J. Syst. Evol. Microbiol.">
        <title>Notoacmeibacter marinus gen. nov., sp. nov., isolated from the gut of a limpet and proposal of Notoacmeibacteraceae fam. nov. in the order Rhizobiales of the class Alphaproteobacteria.</title>
        <authorList>
            <person name="Huang Z."/>
            <person name="Guo F."/>
            <person name="Lai Q."/>
        </authorList>
    </citation>
    <scope>NUCLEOTIDE SEQUENCE [LARGE SCALE GENOMIC DNA]</scope>
    <source>
        <strain evidence="4">XMTR2A4</strain>
    </source>
</reference>
<dbReference type="RefSeq" id="WP_094075486.1">
    <property type="nucleotide sequence ID" value="NZ_NBYO01000001.1"/>
</dbReference>
<dbReference type="SUPFAM" id="SSF109604">
    <property type="entry name" value="HD-domain/PDEase-like"/>
    <property type="match status" value="1"/>
</dbReference>
<accession>A0A231UZX1</accession>